<evidence type="ECO:0000256" key="2">
    <source>
        <dbReference type="ARBA" id="ARBA00023125"/>
    </source>
</evidence>
<keyword evidence="1" id="KW-0805">Transcription regulation</keyword>
<dbReference type="SUPFAM" id="SSF46689">
    <property type="entry name" value="Homeodomain-like"/>
    <property type="match status" value="1"/>
</dbReference>
<dbReference type="Pfam" id="PF00440">
    <property type="entry name" value="TetR_N"/>
    <property type="match status" value="1"/>
</dbReference>
<dbReference type="SUPFAM" id="SSF48498">
    <property type="entry name" value="Tetracyclin repressor-like, C-terminal domain"/>
    <property type="match status" value="1"/>
</dbReference>
<feature type="non-terminal residue" evidence="7">
    <location>
        <position position="228"/>
    </location>
</feature>
<dbReference type="Pfam" id="PF21597">
    <property type="entry name" value="TetR_C_43"/>
    <property type="match status" value="1"/>
</dbReference>
<keyword evidence="2 4" id="KW-0238">DNA-binding</keyword>
<dbReference type="PANTHER" id="PTHR30055">
    <property type="entry name" value="HTH-TYPE TRANSCRIPTIONAL REGULATOR RUTR"/>
    <property type="match status" value="1"/>
</dbReference>
<dbReference type="OrthoDB" id="9795011at2"/>
<gene>
    <name evidence="7" type="ORF">DVH02_30870</name>
</gene>
<dbReference type="InterPro" id="IPR036271">
    <property type="entry name" value="Tet_transcr_reg_TetR-rel_C_sf"/>
</dbReference>
<feature type="region of interest" description="Disordered" evidence="5">
    <location>
        <begin position="1"/>
        <end position="20"/>
    </location>
</feature>
<dbReference type="Proteomes" id="UP000253741">
    <property type="component" value="Unassembled WGS sequence"/>
</dbReference>
<evidence type="ECO:0000256" key="5">
    <source>
        <dbReference type="SAM" id="MobiDB-lite"/>
    </source>
</evidence>
<dbReference type="InterPro" id="IPR009057">
    <property type="entry name" value="Homeodomain-like_sf"/>
</dbReference>
<dbReference type="InterPro" id="IPR049445">
    <property type="entry name" value="TetR_SbtR-like_C"/>
</dbReference>
<evidence type="ECO:0000313" key="8">
    <source>
        <dbReference type="Proteomes" id="UP000253741"/>
    </source>
</evidence>
<dbReference type="Gene3D" id="1.10.357.10">
    <property type="entry name" value="Tetracycline Repressor, domain 2"/>
    <property type="match status" value="1"/>
</dbReference>
<dbReference type="RefSeq" id="WP_147286172.1">
    <property type="nucleotide sequence ID" value="NZ_QQNA01000325.1"/>
</dbReference>
<evidence type="ECO:0000256" key="3">
    <source>
        <dbReference type="ARBA" id="ARBA00023163"/>
    </source>
</evidence>
<evidence type="ECO:0000256" key="1">
    <source>
        <dbReference type="ARBA" id="ARBA00023015"/>
    </source>
</evidence>
<evidence type="ECO:0000259" key="6">
    <source>
        <dbReference type="PROSITE" id="PS50977"/>
    </source>
</evidence>
<comment type="caution">
    <text evidence="7">The sequence shown here is derived from an EMBL/GenBank/DDBJ whole genome shotgun (WGS) entry which is preliminary data.</text>
</comment>
<organism evidence="7 8">
    <name type="scientific">Streptomyces corynorhini</name>
    <dbReference type="NCBI Taxonomy" id="2282652"/>
    <lineage>
        <taxon>Bacteria</taxon>
        <taxon>Bacillati</taxon>
        <taxon>Actinomycetota</taxon>
        <taxon>Actinomycetes</taxon>
        <taxon>Kitasatosporales</taxon>
        <taxon>Streptomycetaceae</taxon>
        <taxon>Streptomyces</taxon>
    </lineage>
</organism>
<evidence type="ECO:0000256" key="4">
    <source>
        <dbReference type="PROSITE-ProRule" id="PRU00335"/>
    </source>
</evidence>
<sequence>MSSQHQTSGEAGAAPSRALRADAERNRARLVEAARSVFAENGIDSPLENIAERAGVGIATLYRRFPTREELVAATYEAKLAEIADATEAASRAPDAWTGFRDCVEYFCAVQAENQGFTSAVIMALPVATEVSAHRERLRESLGTVIRRAQEDGSLRDDFVLEDIALLLMATGAILRVTREAAPHAWRRLLAYQLEAFRAPGDPAAPLPTAPTAMQLRRASEAQLHRGR</sequence>
<dbReference type="PROSITE" id="PS50977">
    <property type="entry name" value="HTH_TETR_2"/>
    <property type="match status" value="1"/>
</dbReference>
<dbReference type="EMBL" id="QQNA01000325">
    <property type="protein sequence ID" value="RDG33970.1"/>
    <property type="molecule type" value="Genomic_DNA"/>
</dbReference>
<accession>A0A370AWJ7</accession>
<proteinExistence type="predicted"/>
<feature type="DNA-binding region" description="H-T-H motif" evidence="4">
    <location>
        <begin position="46"/>
        <end position="65"/>
    </location>
</feature>
<dbReference type="GO" id="GO:0000976">
    <property type="term" value="F:transcription cis-regulatory region binding"/>
    <property type="evidence" value="ECO:0007669"/>
    <property type="project" value="TreeGrafter"/>
</dbReference>
<keyword evidence="3" id="KW-0804">Transcription</keyword>
<reference evidence="7 8" key="1">
    <citation type="submission" date="2018-07" db="EMBL/GenBank/DDBJ databases">
        <title>Streptomyces species from bats.</title>
        <authorList>
            <person name="Dunlap C."/>
        </authorList>
    </citation>
    <scope>NUCLEOTIDE SEQUENCE [LARGE SCALE GENOMIC DNA]</scope>
    <source>
        <strain evidence="7 8">AC230</strain>
    </source>
</reference>
<feature type="domain" description="HTH tetR-type" evidence="6">
    <location>
        <begin position="24"/>
        <end position="83"/>
    </location>
</feature>
<dbReference type="PRINTS" id="PR00455">
    <property type="entry name" value="HTHTETR"/>
</dbReference>
<name>A0A370AWJ7_9ACTN</name>
<evidence type="ECO:0000313" key="7">
    <source>
        <dbReference type="EMBL" id="RDG33970.1"/>
    </source>
</evidence>
<dbReference type="AlphaFoldDB" id="A0A370AWJ7"/>
<dbReference type="GO" id="GO:0003700">
    <property type="term" value="F:DNA-binding transcription factor activity"/>
    <property type="evidence" value="ECO:0007669"/>
    <property type="project" value="TreeGrafter"/>
</dbReference>
<keyword evidence="8" id="KW-1185">Reference proteome</keyword>
<dbReference type="InterPro" id="IPR001647">
    <property type="entry name" value="HTH_TetR"/>
</dbReference>
<protein>
    <submittedName>
        <fullName evidence="7">TetR/AcrR family transcriptional regulator</fullName>
    </submittedName>
</protein>
<dbReference type="PANTHER" id="PTHR30055:SF234">
    <property type="entry name" value="HTH-TYPE TRANSCRIPTIONAL REGULATOR BETI"/>
    <property type="match status" value="1"/>
</dbReference>
<dbReference type="InterPro" id="IPR050109">
    <property type="entry name" value="HTH-type_TetR-like_transc_reg"/>
</dbReference>